<organism evidence="1 2">
    <name type="scientific">Helicoverpa armigera granulovirus</name>
    <dbReference type="NCBI Taxonomy" id="489830"/>
    <lineage>
        <taxon>Viruses</taxon>
        <taxon>Viruses incertae sedis</taxon>
        <taxon>Naldaviricetes</taxon>
        <taxon>Lefavirales</taxon>
        <taxon>Baculoviridae</taxon>
        <taxon>Betabaculovirus</taxon>
        <taxon>Betabaculovirus helarmigerae</taxon>
    </lineage>
</organism>
<evidence type="ECO:0000313" key="2">
    <source>
        <dbReference type="Proteomes" id="UP000203266"/>
    </source>
</evidence>
<reference evidence="1 2" key="1">
    <citation type="journal article" date="2008" name="Virus Genes">
        <title>Genomic sequence analysis of a granulovirus isolated from the Old World bollworm, Helicoverpa armigera.</title>
        <authorList>
            <person name="Harrison R.L."/>
            <person name="Popham H.J."/>
        </authorList>
    </citation>
    <scope>NUCLEOTIDE SEQUENCE [LARGE SCALE GENOMIC DNA]</scope>
</reference>
<name>A9YMU6_9BBAC</name>
<keyword evidence="2" id="KW-1185">Reference proteome</keyword>
<dbReference type="OrthoDB" id="27719at10239"/>
<sequence length="74" mass="8756">MRRDRIKLYNCDDYNMIFETNNSVIKNVRITPNDLLVLEQDKEDKCASSKHSITADDITKLCQSMKKCKRKLKF</sequence>
<protein>
    <submittedName>
        <fullName evidence="1">Uncharacterized protein</fullName>
    </submittedName>
</protein>
<proteinExistence type="predicted"/>
<evidence type="ECO:0000313" key="1">
    <source>
        <dbReference type="EMBL" id="ABY47795.1"/>
    </source>
</evidence>
<dbReference type="KEGG" id="vg:10973788"/>
<dbReference type="EMBL" id="EU255577">
    <property type="protein sequence ID" value="ABY47795.1"/>
    <property type="molecule type" value="Genomic_DNA"/>
</dbReference>
<accession>A9YMU6</accession>
<dbReference type="RefSeq" id="YP_001649086.1">
    <property type="nucleotide sequence ID" value="NC_010240.1"/>
</dbReference>
<dbReference type="GeneID" id="10973788"/>
<dbReference type="Proteomes" id="UP000203266">
    <property type="component" value="Segment"/>
</dbReference>